<sequence length="56" mass="5948">MTSTVGGGHEAIDIDVEALAGELSRSSIHDPVGHLLVRLDDAQGYDRLPQPTLPPE</sequence>
<name>M9ME22_PSEA3</name>
<protein>
    <submittedName>
        <fullName evidence="1">Uncharacterized protein</fullName>
    </submittedName>
</protein>
<gene>
    <name evidence="1" type="ORF">PANT_8c00052</name>
</gene>
<organism evidence="1 2">
    <name type="scientific">Pseudozyma antarctica (strain T-34)</name>
    <name type="common">Yeast</name>
    <name type="synonym">Candida antarctica</name>
    <dbReference type="NCBI Taxonomy" id="1151754"/>
    <lineage>
        <taxon>Eukaryota</taxon>
        <taxon>Fungi</taxon>
        <taxon>Dikarya</taxon>
        <taxon>Basidiomycota</taxon>
        <taxon>Ustilaginomycotina</taxon>
        <taxon>Ustilaginomycetes</taxon>
        <taxon>Ustilaginales</taxon>
        <taxon>Ustilaginaceae</taxon>
        <taxon>Moesziomyces</taxon>
    </lineage>
</organism>
<dbReference type="EMBL" id="DF196774">
    <property type="protein sequence ID" value="GAC73067.1"/>
    <property type="molecule type" value="Genomic_DNA"/>
</dbReference>
<accession>M9ME22</accession>
<evidence type="ECO:0000313" key="1">
    <source>
        <dbReference type="EMBL" id="GAC73067.1"/>
    </source>
</evidence>
<evidence type="ECO:0000313" key="2">
    <source>
        <dbReference type="Proteomes" id="UP000011976"/>
    </source>
</evidence>
<proteinExistence type="predicted"/>
<dbReference type="AlphaFoldDB" id="M9ME22"/>
<dbReference type="Proteomes" id="UP000011976">
    <property type="component" value="Unassembled WGS sequence"/>
</dbReference>
<reference evidence="2" key="1">
    <citation type="journal article" date="2013" name="Genome Announc.">
        <title>Genome sequence of the basidiomycetous yeast Pseudozyma antarctica T-34, a producer of the glycolipid biosurfactants mannosylerythritol lipids.</title>
        <authorList>
            <person name="Morita T."/>
            <person name="Koike H."/>
            <person name="Koyama Y."/>
            <person name="Hagiwara H."/>
            <person name="Ito E."/>
            <person name="Fukuoka T."/>
            <person name="Imura T."/>
            <person name="Machida M."/>
            <person name="Kitamoto D."/>
        </authorList>
    </citation>
    <scope>NUCLEOTIDE SEQUENCE [LARGE SCALE GENOMIC DNA]</scope>
    <source>
        <strain evidence="2">T-34</strain>
    </source>
</reference>
<feature type="non-terminal residue" evidence="1">
    <location>
        <position position="56"/>
    </location>
</feature>